<dbReference type="OrthoDB" id="9806380at2"/>
<dbReference type="EMBL" id="WAAU01000029">
    <property type="protein sequence ID" value="KAB1154288.1"/>
    <property type="molecule type" value="Genomic_DNA"/>
</dbReference>
<dbReference type="InterPro" id="IPR011008">
    <property type="entry name" value="Dimeric_a/b-barrel"/>
</dbReference>
<organism evidence="2 3">
    <name type="scientific">Tenacibaculum aiptasiae</name>
    <dbReference type="NCBI Taxonomy" id="426481"/>
    <lineage>
        <taxon>Bacteria</taxon>
        <taxon>Pseudomonadati</taxon>
        <taxon>Bacteroidota</taxon>
        <taxon>Flavobacteriia</taxon>
        <taxon>Flavobacteriales</taxon>
        <taxon>Flavobacteriaceae</taxon>
        <taxon>Tenacibaculum</taxon>
    </lineage>
</organism>
<feature type="domain" description="DUF1330" evidence="1">
    <location>
        <begin position="6"/>
        <end position="79"/>
    </location>
</feature>
<evidence type="ECO:0000313" key="3">
    <source>
        <dbReference type="Proteomes" id="UP000467305"/>
    </source>
</evidence>
<reference evidence="2 3" key="1">
    <citation type="submission" date="2019-09" db="EMBL/GenBank/DDBJ databases">
        <authorList>
            <person name="Cao W.R."/>
        </authorList>
    </citation>
    <scope>NUCLEOTIDE SEQUENCE [LARGE SCALE GENOMIC DNA]</scope>
    <source>
        <strain evidence="3">a4</strain>
    </source>
</reference>
<protein>
    <submittedName>
        <fullName evidence="2">DUF1330 domain-containing protein</fullName>
    </submittedName>
</protein>
<evidence type="ECO:0000259" key="1">
    <source>
        <dbReference type="Pfam" id="PF07045"/>
    </source>
</evidence>
<dbReference type="Pfam" id="PF07045">
    <property type="entry name" value="DUF1330"/>
    <property type="match status" value="1"/>
</dbReference>
<dbReference type="AlphaFoldDB" id="A0A7J5AA25"/>
<name>A0A7J5AA25_9FLAO</name>
<sequence length="105" mass="11965">MPEGHESLDAYYHAAHPLLEAAGGETIIAGHSKQVKHLFEGKWNEGAAFTVFKFPSMEALLGFWKSEEYQKIKHLRTDVIPPNFTFATEGFLPIDIERYVEDKKN</sequence>
<evidence type="ECO:0000313" key="2">
    <source>
        <dbReference type="EMBL" id="KAB1154288.1"/>
    </source>
</evidence>
<accession>A0A7J5AA25</accession>
<dbReference type="InterPro" id="IPR010753">
    <property type="entry name" value="DUF1330"/>
</dbReference>
<keyword evidence="3" id="KW-1185">Reference proteome</keyword>
<dbReference type="Gene3D" id="3.30.70.100">
    <property type="match status" value="1"/>
</dbReference>
<dbReference type="Proteomes" id="UP000467305">
    <property type="component" value="Unassembled WGS sequence"/>
</dbReference>
<proteinExistence type="predicted"/>
<gene>
    <name evidence="2" type="ORF">F7018_14610</name>
</gene>
<comment type="caution">
    <text evidence="2">The sequence shown here is derived from an EMBL/GenBank/DDBJ whole genome shotgun (WGS) entry which is preliminary data.</text>
</comment>
<dbReference type="SUPFAM" id="SSF54909">
    <property type="entry name" value="Dimeric alpha+beta barrel"/>
    <property type="match status" value="1"/>
</dbReference>